<comment type="similarity">
    <text evidence="1">Belongs to the PPP phosphatase family.</text>
</comment>
<evidence type="ECO:0000313" key="4">
    <source>
        <dbReference type="Proteomes" id="UP000492821"/>
    </source>
</evidence>
<dbReference type="PANTHER" id="PTHR11668:SF516">
    <property type="entry name" value="SERINE_THREONINE SPECIFIC PROTEIN PHOSPHATASES DOMAIN-CONTAINING PROTEIN"/>
    <property type="match status" value="1"/>
</dbReference>
<dbReference type="Proteomes" id="UP000492821">
    <property type="component" value="Unassembled WGS sequence"/>
</dbReference>
<feature type="compositionally biased region" description="Basic residues" evidence="2">
    <location>
        <begin position="1"/>
        <end position="11"/>
    </location>
</feature>
<proteinExistence type="inferred from homology"/>
<dbReference type="InterPro" id="IPR029052">
    <property type="entry name" value="Metallo-depent_PP-like"/>
</dbReference>
<dbReference type="SMART" id="SM00156">
    <property type="entry name" value="PP2Ac"/>
    <property type="match status" value="1"/>
</dbReference>
<evidence type="ECO:0000256" key="2">
    <source>
        <dbReference type="SAM" id="MobiDB-lite"/>
    </source>
</evidence>
<dbReference type="Pfam" id="PF00149">
    <property type="entry name" value="Metallophos"/>
    <property type="match status" value="1"/>
</dbReference>
<dbReference type="SUPFAM" id="SSF56300">
    <property type="entry name" value="Metallo-dependent phosphatases"/>
    <property type="match status" value="1"/>
</dbReference>
<feature type="region of interest" description="Disordered" evidence="2">
    <location>
        <begin position="383"/>
        <end position="406"/>
    </location>
</feature>
<reference evidence="4" key="1">
    <citation type="journal article" date="2013" name="Genetics">
        <title>The draft genome and transcriptome of Panagrellus redivivus are shaped by the harsh demands of a free-living lifestyle.</title>
        <authorList>
            <person name="Srinivasan J."/>
            <person name="Dillman A.R."/>
            <person name="Macchietto M.G."/>
            <person name="Heikkinen L."/>
            <person name="Lakso M."/>
            <person name="Fracchia K.M."/>
            <person name="Antoshechkin I."/>
            <person name="Mortazavi A."/>
            <person name="Wong G."/>
            <person name="Sternberg P.W."/>
        </authorList>
    </citation>
    <scope>NUCLEOTIDE SEQUENCE [LARGE SCALE GENOMIC DNA]</scope>
    <source>
        <strain evidence="4">MT8872</strain>
    </source>
</reference>
<comment type="catalytic activity">
    <reaction evidence="1">
        <text>O-phospho-L-threonyl-[protein] + H2O = L-threonyl-[protein] + phosphate</text>
        <dbReference type="Rhea" id="RHEA:47004"/>
        <dbReference type="Rhea" id="RHEA-COMP:11060"/>
        <dbReference type="Rhea" id="RHEA-COMP:11605"/>
        <dbReference type="ChEBI" id="CHEBI:15377"/>
        <dbReference type="ChEBI" id="CHEBI:30013"/>
        <dbReference type="ChEBI" id="CHEBI:43474"/>
        <dbReference type="ChEBI" id="CHEBI:61977"/>
        <dbReference type="EC" id="3.1.3.16"/>
    </reaction>
</comment>
<sequence length="406" mass="45812">MTKSTRSRRQSRQFASGMSNVSTARADSFSDASSSSEGDGPVTPDMVFIDGLIERLMRAPLKSRVKRSRRAQQFAPEVDVYIKKDDVLRLCCLASDAFLKQSSLVRVPKDMLPATIFGDIHGQFRDLRIAMHTIGEPGEMTYVFLGDYVDRGPQSIEAVCLLLALKIRHPHRVFLLRGNHEDYNTTLIYGFYDECQRKYQDDTEQLVFQNFIHVFNCMPFSALIGEKILCMHGGLSPDLEKLDDINTTIKRPTMVPLHGLATDLVWSDPGACNVGWSQSTRGISFSYDDSVIEQFCLRHKLDFIVRGHQITPEMQGSGYHFTQNGRMVTLFTAYNYLNSGNTGATLQIFPGMKAQFRVFRPIRSKDMPPQAAANNNVYENGGVSNFVNNDRKDRTNPFADGFTLQK</sequence>
<feature type="compositionally biased region" description="Low complexity" evidence="2">
    <location>
        <begin position="22"/>
        <end position="39"/>
    </location>
</feature>
<dbReference type="GO" id="GO:0005634">
    <property type="term" value="C:nucleus"/>
    <property type="evidence" value="ECO:0007669"/>
    <property type="project" value="TreeGrafter"/>
</dbReference>
<dbReference type="WBParaSite" id="Pan_g8367.t1">
    <property type="protein sequence ID" value="Pan_g8367.t1"/>
    <property type="gene ID" value="Pan_g8367"/>
</dbReference>
<evidence type="ECO:0000259" key="3">
    <source>
        <dbReference type="PROSITE" id="PS00125"/>
    </source>
</evidence>
<evidence type="ECO:0000313" key="5">
    <source>
        <dbReference type="WBParaSite" id="Pan_g8367.t1"/>
    </source>
</evidence>
<dbReference type="Gene3D" id="3.60.21.10">
    <property type="match status" value="1"/>
</dbReference>
<dbReference type="AlphaFoldDB" id="A0A7E4W8L6"/>
<dbReference type="PANTHER" id="PTHR11668">
    <property type="entry name" value="SERINE/THREONINE PROTEIN PHOSPHATASE"/>
    <property type="match status" value="1"/>
</dbReference>
<dbReference type="InterPro" id="IPR006186">
    <property type="entry name" value="Ser/Thr-sp_prot-phosphatase"/>
</dbReference>
<feature type="domain" description="Serine/threonine specific protein phosphatases" evidence="3">
    <location>
        <begin position="176"/>
        <end position="181"/>
    </location>
</feature>
<dbReference type="InterPro" id="IPR004843">
    <property type="entry name" value="Calcineurin-like_PHP"/>
</dbReference>
<keyword evidence="1" id="KW-0378">Hydrolase</keyword>
<dbReference type="PRINTS" id="PR00114">
    <property type="entry name" value="STPHPHTASE"/>
</dbReference>
<organism evidence="4 5">
    <name type="scientific">Panagrellus redivivus</name>
    <name type="common">Microworm</name>
    <dbReference type="NCBI Taxonomy" id="6233"/>
    <lineage>
        <taxon>Eukaryota</taxon>
        <taxon>Metazoa</taxon>
        <taxon>Ecdysozoa</taxon>
        <taxon>Nematoda</taxon>
        <taxon>Chromadorea</taxon>
        <taxon>Rhabditida</taxon>
        <taxon>Tylenchina</taxon>
        <taxon>Panagrolaimomorpha</taxon>
        <taxon>Panagrolaimoidea</taxon>
        <taxon>Panagrolaimidae</taxon>
        <taxon>Panagrellus</taxon>
    </lineage>
</organism>
<reference evidence="5" key="2">
    <citation type="submission" date="2020-10" db="UniProtKB">
        <authorList>
            <consortium name="WormBaseParasite"/>
        </authorList>
    </citation>
    <scope>IDENTIFICATION</scope>
</reference>
<evidence type="ECO:0000256" key="1">
    <source>
        <dbReference type="RuleBase" id="RU004273"/>
    </source>
</evidence>
<dbReference type="EC" id="3.1.3.16" evidence="1"/>
<protein>
    <recommendedName>
        <fullName evidence="1">Serine/threonine-protein phosphatase</fullName>
        <ecNumber evidence="1">3.1.3.16</ecNumber>
    </recommendedName>
</protein>
<dbReference type="GO" id="GO:0005737">
    <property type="term" value="C:cytoplasm"/>
    <property type="evidence" value="ECO:0007669"/>
    <property type="project" value="TreeGrafter"/>
</dbReference>
<feature type="region of interest" description="Disordered" evidence="2">
    <location>
        <begin position="1"/>
        <end position="43"/>
    </location>
</feature>
<accession>A0A7E4W8L6</accession>
<name>A0A7E4W8L6_PANRE</name>
<dbReference type="PROSITE" id="PS00125">
    <property type="entry name" value="SER_THR_PHOSPHATASE"/>
    <property type="match status" value="1"/>
</dbReference>
<dbReference type="InterPro" id="IPR050341">
    <property type="entry name" value="PP1_catalytic_subunit"/>
</dbReference>
<dbReference type="GO" id="GO:0004722">
    <property type="term" value="F:protein serine/threonine phosphatase activity"/>
    <property type="evidence" value="ECO:0007669"/>
    <property type="project" value="UniProtKB-EC"/>
</dbReference>
<keyword evidence="4" id="KW-1185">Reference proteome</keyword>